<evidence type="ECO:0000313" key="3">
    <source>
        <dbReference type="EMBL" id="AJZ57707.1"/>
    </source>
</evidence>
<sequence>MKTFAVIYTIVDMKKNAANRPPHVEFLRSLLREGKIETGWKFPDYQKGLVQAVLLCKAESKEEVADWFERDPVIASGARTFEVRDVEKMAIQF</sequence>
<dbReference type="AlphaFoldDB" id="A0AAU8SV63"/>
<evidence type="ECO:0000256" key="1">
    <source>
        <dbReference type="ARBA" id="ARBA00007689"/>
    </source>
</evidence>
<accession>A0AAU8SV63</accession>
<dbReference type="RefSeq" id="WP_052719678.1">
    <property type="nucleotide sequence ID" value="NZ_CP010026.1"/>
</dbReference>
<dbReference type="GeneID" id="66516959"/>
<evidence type="ECO:0000313" key="4">
    <source>
        <dbReference type="Proteomes" id="UP000032614"/>
    </source>
</evidence>
<comment type="similarity">
    <text evidence="1">Belongs to the YciI family.</text>
</comment>
<protein>
    <submittedName>
        <fullName evidence="3">YCII-related domain protein</fullName>
    </submittedName>
</protein>
<dbReference type="InterPro" id="IPR005545">
    <property type="entry name" value="YCII"/>
</dbReference>
<proteinExistence type="inferred from homology"/>
<dbReference type="Gene3D" id="3.30.70.1060">
    <property type="entry name" value="Dimeric alpha+beta barrel"/>
    <property type="match status" value="1"/>
</dbReference>
<dbReference type="Proteomes" id="UP000032614">
    <property type="component" value="Chromosome 1"/>
</dbReference>
<dbReference type="EMBL" id="CP010026">
    <property type="protein sequence ID" value="AJZ57707.1"/>
    <property type="molecule type" value="Genomic_DNA"/>
</dbReference>
<dbReference type="KEGG" id="bfn:OI25_3034"/>
<dbReference type="Pfam" id="PF03795">
    <property type="entry name" value="YCII"/>
    <property type="match status" value="1"/>
</dbReference>
<dbReference type="InterPro" id="IPR011008">
    <property type="entry name" value="Dimeric_a/b-barrel"/>
</dbReference>
<dbReference type="SUPFAM" id="SSF54909">
    <property type="entry name" value="Dimeric alpha+beta barrel"/>
    <property type="match status" value="1"/>
</dbReference>
<gene>
    <name evidence="3" type="ORF">OI25_3034</name>
</gene>
<evidence type="ECO:0000259" key="2">
    <source>
        <dbReference type="Pfam" id="PF03795"/>
    </source>
</evidence>
<name>A0AAU8SV63_9BURK</name>
<feature type="domain" description="YCII-related" evidence="2">
    <location>
        <begin position="7"/>
        <end position="86"/>
    </location>
</feature>
<organism evidence="3 4">
    <name type="scientific">Paraburkholderia fungorum</name>
    <dbReference type="NCBI Taxonomy" id="134537"/>
    <lineage>
        <taxon>Bacteria</taxon>
        <taxon>Pseudomonadati</taxon>
        <taxon>Pseudomonadota</taxon>
        <taxon>Betaproteobacteria</taxon>
        <taxon>Burkholderiales</taxon>
        <taxon>Burkholderiaceae</taxon>
        <taxon>Paraburkholderia</taxon>
    </lineage>
</organism>
<reference evidence="3 4" key="1">
    <citation type="journal article" date="2015" name="Genome Announc.">
        <title>Complete genome sequences for 59 burkholderia isolates, both pathogenic and near neighbor.</title>
        <authorList>
            <person name="Johnson S.L."/>
            <person name="Bishop-Lilly K.A."/>
            <person name="Ladner J.T."/>
            <person name="Daligault H.E."/>
            <person name="Davenport K.W."/>
            <person name="Jaissle J."/>
            <person name="Frey K.G."/>
            <person name="Koroleva G.I."/>
            <person name="Bruce D.C."/>
            <person name="Coyne S.R."/>
            <person name="Broomall S.M."/>
            <person name="Li P.E."/>
            <person name="Teshima H."/>
            <person name="Gibbons H.S."/>
            <person name="Palacios G.F."/>
            <person name="Rosenzweig C.N."/>
            <person name="Redden C.L."/>
            <person name="Xu Y."/>
            <person name="Minogue T.D."/>
            <person name="Chain P.S."/>
        </authorList>
    </citation>
    <scope>NUCLEOTIDE SEQUENCE [LARGE SCALE GENOMIC DNA]</scope>
    <source>
        <strain evidence="3 4">ATCC BAA-463</strain>
    </source>
</reference>